<dbReference type="RefSeq" id="WP_161816509.1">
    <property type="nucleotide sequence ID" value="NZ_BLJN01000012.1"/>
</dbReference>
<gene>
    <name evidence="2" type="ORF">GCM10011487_69330</name>
</gene>
<sequence>MNKAVWLLVALSIASGAAHAQSGLEEILVTGTKVEDTHIPATSLKRQADFLLLQVEISNDSRDYKIRRDEIYATLRAVLAAAERDHAIELSVIREDNIVLPLKLEDTTLNFQNNGVGGTLETTISIKTPIGSGASDGATPIAKLKNFVSSIKPAGRTTLDEGEETQVSVVNIAQYRDPVIQLFANDVKKVTTALGGDYRVVIRGLDQPIQWIRSGTLDVTIFVPYKYDIVPTSISSYSPAYRTSED</sequence>
<proteinExistence type="predicted"/>
<evidence type="ECO:0000256" key="1">
    <source>
        <dbReference type="SAM" id="SignalP"/>
    </source>
</evidence>
<organism evidence="2 3">
    <name type="scientific">Steroidobacter agaridevorans</name>
    <dbReference type="NCBI Taxonomy" id="2695856"/>
    <lineage>
        <taxon>Bacteria</taxon>
        <taxon>Pseudomonadati</taxon>
        <taxon>Pseudomonadota</taxon>
        <taxon>Gammaproteobacteria</taxon>
        <taxon>Steroidobacterales</taxon>
        <taxon>Steroidobacteraceae</taxon>
        <taxon>Steroidobacter</taxon>
    </lineage>
</organism>
<evidence type="ECO:0000313" key="2">
    <source>
        <dbReference type="EMBL" id="GFE84933.1"/>
    </source>
</evidence>
<keyword evidence="1" id="KW-0732">Signal</keyword>
<comment type="caution">
    <text evidence="2">The sequence shown here is derived from an EMBL/GenBank/DDBJ whole genome shotgun (WGS) entry which is preliminary data.</text>
</comment>
<evidence type="ECO:0008006" key="4">
    <source>
        <dbReference type="Google" id="ProtNLM"/>
    </source>
</evidence>
<reference evidence="3" key="1">
    <citation type="submission" date="2020-01" db="EMBL/GenBank/DDBJ databases">
        <title>'Steroidobacter agaridevorans' sp. nov., agar-degrading bacteria isolated from rhizosphere soils.</title>
        <authorList>
            <person name="Ikenaga M."/>
            <person name="Kataoka M."/>
            <person name="Murouchi A."/>
            <person name="Katsuragi S."/>
            <person name="Sakai M."/>
        </authorList>
    </citation>
    <scope>NUCLEOTIDE SEQUENCE [LARGE SCALE GENOMIC DNA]</scope>
    <source>
        <strain evidence="3">YU21-B</strain>
    </source>
</reference>
<keyword evidence="3" id="KW-1185">Reference proteome</keyword>
<evidence type="ECO:0000313" key="3">
    <source>
        <dbReference type="Proteomes" id="UP000445000"/>
    </source>
</evidence>
<feature type="signal peptide" evidence="1">
    <location>
        <begin position="1"/>
        <end position="20"/>
    </location>
</feature>
<dbReference type="Proteomes" id="UP000445000">
    <property type="component" value="Unassembled WGS sequence"/>
</dbReference>
<accession>A0A829YQ74</accession>
<name>A0A829YQ74_9GAMM</name>
<dbReference type="EMBL" id="BLJN01000012">
    <property type="protein sequence ID" value="GFE84933.1"/>
    <property type="molecule type" value="Genomic_DNA"/>
</dbReference>
<dbReference type="AlphaFoldDB" id="A0A829YQ74"/>
<feature type="chain" id="PRO_5032794918" description="TonB-dependent receptor" evidence="1">
    <location>
        <begin position="21"/>
        <end position="246"/>
    </location>
</feature>
<protein>
    <recommendedName>
        <fullName evidence="4">TonB-dependent receptor</fullName>
    </recommendedName>
</protein>